<feature type="compositionally biased region" description="Basic and acidic residues" evidence="2">
    <location>
        <begin position="9"/>
        <end position="18"/>
    </location>
</feature>
<keyword evidence="5" id="KW-1185">Reference proteome</keyword>
<dbReference type="InterPro" id="IPR047415">
    <property type="entry name" value="Pcf11_CID"/>
</dbReference>
<feature type="compositionally biased region" description="Basic and acidic residues" evidence="2">
    <location>
        <begin position="79"/>
        <end position="89"/>
    </location>
</feature>
<dbReference type="PANTHER" id="PTHR15921">
    <property type="entry name" value="PRE-MRNA CLEAVAGE COMPLEX II"/>
    <property type="match status" value="1"/>
</dbReference>
<feature type="region of interest" description="Disordered" evidence="2">
    <location>
        <begin position="492"/>
        <end position="515"/>
    </location>
</feature>
<evidence type="ECO:0000313" key="4">
    <source>
        <dbReference type="EMBL" id="KAH9329896.1"/>
    </source>
</evidence>
<dbReference type="InterPro" id="IPR045154">
    <property type="entry name" value="PCF11-like"/>
</dbReference>
<dbReference type="AlphaFoldDB" id="A0AA38GVK9"/>
<feature type="region of interest" description="Disordered" evidence="2">
    <location>
        <begin position="889"/>
        <end position="921"/>
    </location>
</feature>
<dbReference type="OMA" id="NGFNIKH"/>
<dbReference type="Pfam" id="PF23228">
    <property type="entry name" value="zf_PCFS4"/>
    <property type="match status" value="1"/>
</dbReference>
<sequence length="1276" mass="139036">MEIESSGRSVDRSRELSIKKPRLAAGDDVDRDRGFHLYAEREPPPLAQRGSPMLERMRAIEREREREKGSRTAVTTTAEDDKNTEREDPTTATTTNSSRGGGGSQQELVGQYKTALAELTFNSKPIITNLTIIAGENSHAAKGIAATVCSHILEVPNEQKLPSLYLLDSIVKNIGGDYVKYFAARLPEVFCKAYGQVDPATHPGMQHLFRTWKGVFPPAPLRVIEEELRFPPSMNGSSSGATTPRSSDTQSQRPGHSIHVNPKYLEARQRLQQSNRAEGLSSENSGDESIHELDRSDRSERSMRTSPKGWSETPIKRPNIQRVPRGDTFSDLVYTQKPSTGFADYDYGMDRIRSSETCMGRPNERVAERDDGLERTWYGERLGELESGNTSATYSQRNGYDWQKMPTRGPLIDAYGNYRGPKLPLEPLSHVPPPHDLGNKSNRVMPRNWQNSEEEEYMWEDMSTRLVDHSRGSDNLKKGDWFPGHVNKSLGLGRGKRMEPEPDLPDGHWRTVGPLSQMDQPMVDEERVPRREIDDRLASSPLLQHDVGAQGSREASMESSYLLRTAQNPFVHQSLPGWTQQHISLPAHSRPRVLPMDLPKQSSLSSINVGQSEGHVMSPYSGGFSTSIGPSSGPRPSFQTNNGIGTGPSSFGPLLHMTALSNGLPSQQRQSSKPPSPSALISVQQVPGSPTSSLPHQESAQPVQHHQKANFIRADNLQVKTQTTQPSQFLRQSHPPQSQMQKVIQPQTSDSSNQLSLSHVQSGSSLQQRQMPQQIQPLQHFQSQPSPEIPPQQGHSLPHTQPFSLPQPLIPSHALQQPDLRSPPQPPPPSYRPPQTLGYAASGFSINTSSSLQGQADTQNLLEVILNSGLLPPSTIQVGSNPKPISSSGFLGLSDFGTTQPPLHIHPPLPSGPPPVQFSSATTVSLPLSPVVHMPIPTPVSSLSGPAPIPVPPPSNLQLLPSQPPRMVQPPLPPGPPPASSLVGSSSQATSSVGAPRSSILPVSSLLNSLVAKGIISAPTESVFSSLPLPAATLISNQLHTCSTAVVTSSNLQASISVPFVGDNSVSTTVAIHPIPASAVSPLETSVEALSGMESIGAEFKRDRILEHHPSVINALYDDFPRQCKTCGLRFMSQEGHCKHMDWHASKSREPKTQKKMSQGWFPCLNDWFSGTGPSVPEVASSVSSQEANKKFKDNEEPAVPSDESQLICPLCEEVFEEFYSHETEEWMCKGTVYLNVPPGGSIGSMDQSLLGPIVHAKCRSESAAATLGVSEENDA</sequence>
<feature type="compositionally biased region" description="Polar residues" evidence="2">
    <location>
        <begin position="679"/>
        <end position="704"/>
    </location>
</feature>
<dbReference type="InterPro" id="IPR057242">
    <property type="entry name" value="PCFS4-like"/>
</dbReference>
<feature type="compositionally biased region" description="Low complexity" evidence="2">
    <location>
        <begin position="980"/>
        <end position="995"/>
    </location>
</feature>
<feature type="region of interest" description="Disordered" evidence="2">
    <location>
        <begin position="722"/>
        <end position="842"/>
    </location>
</feature>
<feature type="compositionally biased region" description="Basic and acidic residues" evidence="2">
    <location>
        <begin position="28"/>
        <end position="43"/>
    </location>
</feature>
<feature type="compositionally biased region" description="Basic and acidic residues" evidence="2">
    <location>
        <begin position="496"/>
        <end position="509"/>
    </location>
</feature>
<comment type="caution">
    <text evidence="4">The sequence shown here is derived from an EMBL/GenBank/DDBJ whole genome shotgun (WGS) entry which is preliminary data.</text>
</comment>
<evidence type="ECO:0000313" key="5">
    <source>
        <dbReference type="Proteomes" id="UP000824469"/>
    </source>
</evidence>
<dbReference type="GO" id="GO:0006369">
    <property type="term" value="P:termination of RNA polymerase II transcription"/>
    <property type="evidence" value="ECO:0007669"/>
    <property type="project" value="InterPro"/>
</dbReference>
<evidence type="ECO:0000259" key="3">
    <source>
        <dbReference type="PROSITE" id="PS51391"/>
    </source>
</evidence>
<feature type="compositionally biased region" description="Polar residues" evidence="2">
    <location>
        <begin position="272"/>
        <end position="284"/>
    </location>
</feature>
<proteinExistence type="predicted"/>
<feature type="compositionally biased region" description="Low complexity" evidence="2">
    <location>
        <begin position="767"/>
        <end position="786"/>
    </location>
</feature>
<dbReference type="GO" id="GO:0003729">
    <property type="term" value="F:mRNA binding"/>
    <property type="evidence" value="ECO:0007669"/>
    <property type="project" value="InterPro"/>
</dbReference>
<feature type="compositionally biased region" description="Pro residues" evidence="2">
    <location>
        <begin position="821"/>
        <end position="832"/>
    </location>
</feature>
<feature type="non-terminal residue" evidence="4">
    <location>
        <position position="1"/>
    </location>
</feature>
<feature type="region of interest" description="Disordered" evidence="2">
    <location>
        <begin position="943"/>
        <end position="995"/>
    </location>
</feature>
<dbReference type="SUPFAM" id="SSF48464">
    <property type="entry name" value="ENTH/VHS domain"/>
    <property type="match status" value="1"/>
</dbReference>
<name>A0AA38GVK9_TAXCH</name>
<dbReference type="FunFam" id="1.25.40.90:FF:000023">
    <property type="entry name" value="polyadenylation and cleavage factor homolog 4"/>
    <property type="match status" value="1"/>
</dbReference>
<evidence type="ECO:0000256" key="1">
    <source>
        <dbReference type="ARBA" id="ARBA00022664"/>
    </source>
</evidence>
<organism evidence="4 5">
    <name type="scientific">Taxus chinensis</name>
    <name type="common">Chinese yew</name>
    <name type="synonym">Taxus wallichiana var. chinensis</name>
    <dbReference type="NCBI Taxonomy" id="29808"/>
    <lineage>
        <taxon>Eukaryota</taxon>
        <taxon>Viridiplantae</taxon>
        <taxon>Streptophyta</taxon>
        <taxon>Embryophyta</taxon>
        <taxon>Tracheophyta</taxon>
        <taxon>Spermatophyta</taxon>
        <taxon>Pinopsida</taxon>
        <taxon>Pinidae</taxon>
        <taxon>Conifers II</taxon>
        <taxon>Cupressales</taxon>
        <taxon>Taxaceae</taxon>
        <taxon>Taxus</taxon>
    </lineage>
</organism>
<protein>
    <recommendedName>
        <fullName evidence="3">CID domain-containing protein</fullName>
    </recommendedName>
</protein>
<feature type="compositionally biased region" description="Pro residues" evidence="2">
    <location>
        <begin position="962"/>
        <end position="979"/>
    </location>
</feature>
<feature type="region of interest" description="Disordered" evidence="2">
    <location>
        <begin position="618"/>
        <end position="706"/>
    </location>
</feature>
<evidence type="ECO:0000256" key="2">
    <source>
        <dbReference type="SAM" id="MobiDB-lite"/>
    </source>
</evidence>
<dbReference type="GO" id="GO:0005849">
    <property type="term" value="C:mRNA cleavage factor complex"/>
    <property type="evidence" value="ECO:0007669"/>
    <property type="project" value="TreeGrafter"/>
</dbReference>
<feature type="compositionally biased region" description="Basic and acidic residues" evidence="2">
    <location>
        <begin position="288"/>
        <end position="303"/>
    </location>
</feature>
<dbReference type="CDD" id="cd16982">
    <property type="entry name" value="CID_Pcf11"/>
    <property type="match status" value="1"/>
</dbReference>
<feature type="region of interest" description="Disordered" evidence="2">
    <location>
        <begin position="1"/>
        <end position="107"/>
    </location>
</feature>
<feature type="compositionally biased region" description="Pro residues" evidence="2">
    <location>
        <begin position="904"/>
        <end position="916"/>
    </location>
</feature>
<feature type="compositionally biased region" description="Low complexity" evidence="2">
    <location>
        <begin position="889"/>
        <end position="903"/>
    </location>
</feature>
<gene>
    <name evidence="4" type="ORF">KI387_002004</name>
</gene>
<feature type="compositionally biased region" description="Polar residues" evidence="2">
    <location>
        <begin position="722"/>
        <end position="766"/>
    </location>
</feature>
<dbReference type="InterPro" id="IPR008942">
    <property type="entry name" value="ENTH_VHS"/>
</dbReference>
<feature type="compositionally biased region" description="Basic and acidic residues" evidence="2">
    <location>
        <begin position="55"/>
        <end position="70"/>
    </location>
</feature>
<dbReference type="GO" id="GO:0005737">
    <property type="term" value="C:cytoplasm"/>
    <property type="evidence" value="ECO:0007669"/>
    <property type="project" value="TreeGrafter"/>
</dbReference>
<feature type="region of interest" description="Disordered" evidence="2">
    <location>
        <begin position="230"/>
        <end position="258"/>
    </location>
</feature>
<dbReference type="SMART" id="SM00582">
    <property type="entry name" value="RPR"/>
    <property type="match status" value="1"/>
</dbReference>
<accession>A0AA38GVK9</accession>
<feature type="region of interest" description="Disordered" evidence="2">
    <location>
        <begin position="272"/>
        <end position="332"/>
    </location>
</feature>
<dbReference type="GO" id="GO:0031124">
    <property type="term" value="P:mRNA 3'-end processing"/>
    <property type="evidence" value="ECO:0007669"/>
    <property type="project" value="InterPro"/>
</dbReference>
<dbReference type="PROSITE" id="PS51391">
    <property type="entry name" value="CID"/>
    <property type="match status" value="1"/>
</dbReference>
<dbReference type="InterPro" id="IPR006569">
    <property type="entry name" value="CID_dom"/>
</dbReference>
<keyword evidence="1" id="KW-0507">mRNA processing</keyword>
<feature type="domain" description="CID" evidence="3">
    <location>
        <begin position="104"/>
        <end position="232"/>
    </location>
</feature>
<reference evidence="4 5" key="1">
    <citation type="journal article" date="2021" name="Nat. Plants">
        <title>The Taxus genome provides insights into paclitaxel biosynthesis.</title>
        <authorList>
            <person name="Xiong X."/>
            <person name="Gou J."/>
            <person name="Liao Q."/>
            <person name="Li Y."/>
            <person name="Zhou Q."/>
            <person name="Bi G."/>
            <person name="Li C."/>
            <person name="Du R."/>
            <person name="Wang X."/>
            <person name="Sun T."/>
            <person name="Guo L."/>
            <person name="Liang H."/>
            <person name="Lu P."/>
            <person name="Wu Y."/>
            <person name="Zhang Z."/>
            <person name="Ro D.K."/>
            <person name="Shang Y."/>
            <person name="Huang S."/>
            <person name="Yan J."/>
        </authorList>
    </citation>
    <scope>NUCLEOTIDE SEQUENCE [LARGE SCALE GENOMIC DNA]</scope>
    <source>
        <strain evidence="4">Ta-2019</strain>
    </source>
</reference>
<dbReference type="PANTHER" id="PTHR15921:SF3">
    <property type="entry name" value="PRE-MRNA CLEAVAGE COMPLEX 2 PROTEIN PCF11"/>
    <property type="match status" value="1"/>
</dbReference>
<feature type="compositionally biased region" description="Polar residues" evidence="2">
    <location>
        <begin position="637"/>
        <end position="649"/>
    </location>
</feature>
<dbReference type="Proteomes" id="UP000824469">
    <property type="component" value="Unassembled WGS sequence"/>
</dbReference>
<dbReference type="Pfam" id="PF04818">
    <property type="entry name" value="CID"/>
    <property type="match status" value="1"/>
</dbReference>
<dbReference type="Gene3D" id="1.25.40.90">
    <property type="match status" value="1"/>
</dbReference>
<feature type="compositionally biased region" description="Polar residues" evidence="2">
    <location>
        <begin position="234"/>
        <end position="254"/>
    </location>
</feature>
<dbReference type="InterPro" id="IPR013087">
    <property type="entry name" value="Znf_C2H2_type"/>
</dbReference>
<dbReference type="PROSITE" id="PS00028">
    <property type="entry name" value="ZINC_FINGER_C2H2_1"/>
    <property type="match status" value="1"/>
</dbReference>
<dbReference type="GO" id="GO:0000993">
    <property type="term" value="F:RNA polymerase II complex binding"/>
    <property type="evidence" value="ECO:0007669"/>
    <property type="project" value="InterPro"/>
</dbReference>
<feature type="compositionally biased region" description="Polar residues" evidence="2">
    <location>
        <begin position="794"/>
        <end position="804"/>
    </location>
</feature>
<dbReference type="EMBL" id="JAHRHJ020000001">
    <property type="protein sequence ID" value="KAH9329896.1"/>
    <property type="molecule type" value="Genomic_DNA"/>
</dbReference>